<gene>
    <name evidence="1" type="ORF">LSAA_97</name>
</gene>
<sequence>MVKNRTSTSVLTTIPTPFKSTEMSSNFPRIFERSVDPERLRGGSGPPHKVFLDVILVLSLRQVFREMKKKMECQRATVVESELRIPAYTEPIIGSSSSTATTITEDNGGLFLELKAEELRSILKGSESRGTPKLLEMINFCNEHQDFRFHNVSVQDFH</sequence>
<dbReference type="Proteomes" id="UP000675881">
    <property type="component" value="Unassembled WGS sequence"/>
</dbReference>
<name>A0A817FA75_LEPSM</name>
<evidence type="ECO:0000313" key="2">
    <source>
        <dbReference type="Proteomes" id="UP000675881"/>
    </source>
</evidence>
<protein>
    <submittedName>
        <fullName evidence="1">(salmon louse) hypothetical protein</fullName>
    </submittedName>
</protein>
<comment type="caution">
    <text evidence="1">The sequence shown here is derived from an EMBL/GenBank/DDBJ whole genome shotgun (WGS) entry which is preliminary data.</text>
</comment>
<organism evidence="1 2">
    <name type="scientific">Lepeophtheirus salmonis</name>
    <name type="common">Salmon louse</name>
    <name type="synonym">Caligus salmonis</name>
    <dbReference type="NCBI Taxonomy" id="72036"/>
    <lineage>
        <taxon>Eukaryota</taxon>
        <taxon>Metazoa</taxon>
        <taxon>Ecdysozoa</taxon>
        <taxon>Arthropoda</taxon>
        <taxon>Crustacea</taxon>
        <taxon>Multicrustacea</taxon>
        <taxon>Hexanauplia</taxon>
        <taxon>Copepoda</taxon>
        <taxon>Siphonostomatoida</taxon>
        <taxon>Caligidae</taxon>
        <taxon>Lepeophtheirus</taxon>
    </lineage>
</organism>
<keyword evidence="2" id="KW-1185">Reference proteome</keyword>
<accession>A0A817FA75</accession>
<dbReference type="AlphaFoldDB" id="A0A817FA75"/>
<dbReference type="EMBL" id="CAJNVT010000015">
    <property type="protein sequence ID" value="CAF2741978.1"/>
    <property type="molecule type" value="Genomic_DNA"/>
</dbReference>
<reference evidence="1" key="1">
    <citation type="submission" date="2021-02" db="EMBL/GenBank/DDBJ databases">
        <authorList>
            <person name="Bekaert M."/>
        </authorList>
    </citation>
    <scope>NUCLEOTIDE SEQUENCE</scope>
    <source>
        <strain evidence="1">IoA-00</strain>
    </source>
</reference>
<evidence type="ECO:0000313" key="1">
    <source>
        <dbReference type="EMBL" id="CAF2741978.1"/>
    </source>
</evidence>
<proteinExistence type="predicted"/>